<comment type="caution">
    <text evidence="6">The sequence shown here is derived from an EMBL/GenBank/DDBJ whole genome shotgun (WGS) entry which is preliminary data.</text>
</comment>
<dbReference type="Proteomes" id="UP000078406">
    <property type="component" value="Unassembled WGS sequence"/>
</dbReference>
<protein>
    <submittedName>
        <fullName evidence="6">LysR family transcriptional regulator</fullName>
    </submittedName>
</protein>
<dbReference type="AlphaFoldDB" id="A0A177Y2I3"/>
<dbReference type="GO" id="GO:0006351">
    <property type="term" value="P:DNA-templated transcription"/>
    <property type="evidence" value="ECO:0007669"/>
    <property type="project" value="TreeGrafter"/>
</dbReference>
<dbReference type="InterPro" id="IPR036388">
    <property type="entry name" value="WH-like_DNA-bd_sf"/>
</dbReference>
<dbReference type="FunFam" id="1.10.10.10:FF:000001">
    <property type="entry name" value="LysR family transcriptional regulator"/>
    <property type="match status" value="1"/>
</dbReference>
<dbReference type="GO" id="GO:0003700">
    <property type="term" value="F:DNA-binding transcription factor activity"/>
    <property type="evidence" value="ECO:0007669"/>
    <property type="project" value="InterPro"/>
</dbReference>
<dbReference type="Pfam" id="PF03466">
    <property type="entry name" value="LysR_substrate"/>
    <property type="match status" value="1"/>
</dbReference>
<accession>A0A177Y2I3</accession>
<organism evidence="6 7">
    <name type="scientific">Vibrio bivalvicida</name>
    <dbReference type="NCBI Taxonomy" id="1276888"/>
    <lineage>
        <taxon>Bacteria</taxon>
        <taxon>Pseudomonadati</taxon>
        <taxon>Pseudomonadota</taxon>
        <taxon>Gammaproteobacteria</taxon>
        <taxon>Vibrionales</taxon>
        <taxon>Vibrionaceae</taxon>
        <taxon>Vibrio</taxon>
        <taxon>Vibrio oreintalis group</taxon>
    </lineage>
</organism>
<dbReference type="InterPro" id="IPR005119">
    <property type="entry name" value="LysR_subst-bd"/>
</dbReference>
<dbReference type="RefSeq" id="WP_054962074.1">
    <property type="nucleotide sequence ID" value="NZ_LLEI02000021.1"/>
</dbReference>
<dbReference type="PRINTS" id="PR00039">
    <property type="entry name" value="HTHLYSR"/>
</dbReference>
<comment type="similarity">
    <text evidence="1">Belongs to the LysR transcriptional regulatory family.</text>
</comment>
<evidence type="ECO:0000259" key="5">
    <source>
        <dbReference type="PROSITE" id="PS50931"/>
    </source>
</evidence>
<dbReference type="InterPro" id="IPR058163">
    <property type="entry name" value="LysR-type_TF_proteobact-type"/>
</dbReference>
<evidence type="ECO:0000313" key="6">
    <source>
        <dbReference type="EMBL" id="OAJ95083.1"/>
    </source>
</evidence>
<evidence type="ECO:0000256" key="2">
    <source>
        <dbReference type="ARBA" id="ARBA00023015"/>
    </source>
</evidence>
<dbReference type="EMBL" id="LLEI02000021">
    <property type="protein sequence ID" value="OAJ95083.1"/>
    <property type="molecule type" value="Genomic_DNA"/>
</dbReference>
<dbReference type="SUPFAM" id="SSF46785">
    <property type="entry name" value="Winged helix' DNA-binding domain"/>
    <property type="match status" value="1"/>
</dbReference>
<dbReference type="PANTHER" id="PTHR30537:SF5">
    <property type="entry name" value="HTH-TYPE TRANSCRIPTIONAL ACTIVATOR TTDR-RELATED"/>
    <property type="match status" value="1"/>
</dbReference>
<keyword evidence="4" id="KW-0804">Transcription</keyword>
<feature type="domain" description="HTH lysR-type" evidence="5">
    <location>
        <begin position="1"/>
        <end position="59"/>
    </location>
</feature>
<name>A0A177Y2I3_9VIBR</name>
<evidence type="ECO:0000256" key="1">
    <source>
        <dbReference type="ARBA" id="ARBA00009437"/>
    </source>
</evidence>
<sequence length="307" mass="34515">MDLASRLTMLLEISRTGSFAKAADKLNIDRSVLSKQIKQLEEHLGVKLINRTTRSMSLTRVGKRVVEQAEKVTQVLEDTVSIADSYHSEPTGHLRVSSATMFGRIYLQAAIERFLKKFPKASVELLLNDERVDVISEGFDIVFRIGPMRDSSMIAKPLAENKMALVASREFIERHGMPSTPDELVALPSVIYANRSIVTDKIQFVDRESGQSTIYPIKSNYRVNEAELIVESVRASIGYGHIAQFMISKNIEEMGLVQLLPDYTIPSFGDIYAMYTHRKQSVLVTSFIEIVRDVIGTPPVWEGNFKS</sequence>
<dbReference type="InterPro" id="IPR036390">
    <property type="entry name" value="WH_DNA-bd_sf"/>
</dbReference>
<dbReference type="CDD" id="cd08422">
    <property type="entry name" value="PBP2_CrgA_like"/>
    <property type="match status" value="1"/>
</dbReference>
<reference evidence="6 7" key="1">
    <citation type="journal article" date="2016" name="Syst. Appl. Microbiol.">
        <title>Vibrio bivalvicida sp. nov., a novel larval pathogen for bivalve molluscs reared in a hatchery.</title>
        <authorList>
            <person name="Dubert J."/>
            <person name="Romalde J.L."/>
            <person name="Prado S."/>
            <person name="Barja J.L."/>
        </authorList>
    </citation>
    <scope>NUCLEOTIDE SEQUENCE [LARGE SCALE GENOMIC DNA]</scope>
    <source>
        <strain evidence="6 7">605</strain>
    </source>
</reference>
<dbReference type="GO" id="GO:0043565">
    <property type="term" value="F:sequence-specific DNA binding"/>
    <property type="evidence" value="ECO:0007669"/>
    <property type="project" value="TreeGrafter"/>
</dbReference>
<dbReference type="PROSITE" id="PS50931">
    <property type="entry name" value="HTH_LYSR"/>
    <property type="match status" value="1"/>
</dbReference>
<proteinExistence type="inferred from homology"/>
<keyword evidence="3" id="KW-0238">DNA-binding</keyword>
<evidence type="ECO:0000313" key="7">
    <source>
        <dbReference type="Proteomes" id="UP000078406"/>
    </source>
</evidence>
<dbReference type="Pfam" id="PF00126">
    <property type="entry name" value="HTH_1"/>
    <property type="match status" value="1"/>
</dbReference>
<gene>
    <name evidence="6" type="ORF">APB76_07315</name>
</gene>
<keyword evidence="2" id="KW-0805">Transcription regulation</keyword>
<dbReference type="Gene3D" id="3.40.190.290">
    <property type="match status" value="1"/>
</dbReference>
<evidence type="ECO:0000256" key="4">
    <source>
        <dbReference type="ARBA" id="ARBA00023163"/>
    </source>
</evidence>
<dbReference type="InterPro" id="IPR000847">
    <property type="entry name" value="LysR_HTH_N"/>
</dbReference>
<dbReference type="Gene3D" id="1.10.10.10">
    <property type="entry name" value="Winged helix-like DNA-binding domain superfamily/Winged helix DNA-binding domain"/>
    <property type="match status" value="1"/>
</dbReference>
<dbReference type="SUPFAM" id="SSF53850">
    <property type="entry name" value="Periplasmic binding protein-like II"/>
    <property type="match status" value="1"/>
</dbReference>
<evidence type="ECO:0000256" key="3">
    <source>
        <dbReference type="ARBA" id="ARBA00023125"/>
    </source>
</evidence>
<dbReference type="PANTHER" id="PTHR30537">
    <property type="entry name" value="HTH-TYPE TRANSCRIPTIONAL REGULATOR"/>
    <property type="match status" value="1"/>
</dbReference>